<dbReference type="Pfam" id="PF05199">
    <property type="entry name" value="GMC_oxred_C"/>
    <property type="match status" value="1"/>
</dbReference>
<evidence type="ECO:0000256" key="6">
    <source>
        <dbReference type="PIRSR" id="PIRSR000137-2"/>
    </source>
</evidence>
<dbReference type="GeneID" id="36324670"/>
<proteinExistence type="inferred from homology"/>
<evidence type="ECO:0000259" key="7">
    <source>
        <dbReference type="Pfam" id="PF00732"/>
    </source>
</evidence>
<keyword evidence="10" id="KW-1185">Reference proteome</keyword>
<dbReference type="RefSeq" id="XP_024335362.1">
    <property type="nucleotide sequence ID" value="XM_024479720.1"/>
</dbReference>
<organism evidence="9 10">
    <name type="scientific">Postia placenta MAD-698-R-SB12</name>
    <dbReference type="NCBI Taxonomy" id="670580"/>
    <lineage>
        <taxon>Eukaryota</taxon>
        <taxon>Fungi</taxon>
        <taxon>Dikarya</taxon>
        <taxon>Basidiomycota</taxon>
        <taxon>Agaricomycotina</taxon>
        <taxon>Agaricomycetes</taxon>
        <taxon>Polyporales</taxon>
        <taxon>Adustoporiaceae</taxon>
        <taxon>Rhodonia</taxon>
    </lineage>
</organism>
<feature type="active site" description="Proton acceptor" evidence="5">
    <location>
        <position position="594"/>
    </location>
</feature>
<dbReference type="PANTHER" id="PTHR11552">
    <property type="entry name" value="GLUCOSE-METHANOL-CHOLINE GMC OXIDOREDUCTASE"/>
    <property type="match status" value="1"/>
</dbReference>
<feature type="binding site" evidence="6">
    <location>
        <begin position="550"/>
        <end position="551"/>
    </location>
    <ligand>
        <name>FAD</name>
        <dbReference type="ChEBI" id="CHEBI:57692"/>
    </ligand>
</feature>
<dbReference type="Gene3D" id="3.50.50.60">
    <property type="entry name" value="FAD/NAD(P)-binding domain"/>
    <property type="match status" value="1"/>
</dbReference>
<evidence type="ECO:0000313" key="9">
    <source>
        <dbReference type="EMBL" id="OSX58568.1"/>
    </source>
</evidence>
<keyword evidence="4 6" id="KW-0274">FAD</keyword>
<dbReference type="SUPFAM" id="SSF51905">
    <property type="entry name" value="FAD/NAD(P)-binding domain"/>
    <property type="match status" value="1"/>
</dbReference>
<evidence type="ECO:0000256" key="4">
    <source>
        <dbReference type="ARBA" id="ARBA00022827"/>
    </source>
</evidence>
<dbReference type="GO" id="GO:0016614">
    <property type="term" value="F:oxidoreductase activity, acting on CH-OH group of donors"/>
    <property type="evidence" value="ECO:0007669"/>
    <property type="project" value="InterPro"/>
</dbReference>
<evidence type="ECO:0000256" key="3">
    <source>
        <dbReference type="ARBA" id="ARBA00022630"/>
    </source>
</evidence>
<dbReference type="OrthoDB" id="269227at2759"/>
<evidence type="ECO:0000256" key="5">
    <source>
        <dbReference type="PIRSR" id="PIRSR000137-1"/>
    </source>
</evidence>
<dbReference type="STRING" id="670580.A0A1X6MQ97"/>
<dbReference type="PIRSF" id="PIRSF000137">
    <property type="entry name" value="Alcohol_oxidase"/>
    <property type="match status" value="1"/>
</dbReference>
<dbReference type="InterPro" id="IPR000172">
    <property type="entry name" value="GMC_OxRdtase_N"/>
</dbReference>
<dbReference type="Gene3D" id="3.30.560.10">
    <property type="entry name" value="Glucose Oxidase, domain 3"/>
    <property type="match status" value="1"/>
</dbReference>
<dbReference type="Proteomes" id="UP000194127">
    <property type="component" value="Unassembled WGS sequence"/>
</dbReference>
<evidence type="ECO:0008006" key="11">
    <source>
        <dbReference type="Google" id="ProtNLM"/>
    </source>
</evidence>
<dbReference type="EMBL" id="KZ110604">
    <property type="protein sequence ID" value="OSX58568.1"/>
    <property type="molecule type" value="Genomic_DNA"/>
</dbReference>
<gene>
    <name evidence="9" type="ORF">POSPLADRAFT_1049335</name>
</gene>
<evidence type="ECO:0000256" key="2">
    <source>
        <dbReference type="ARBA" id="ARBA00010790"/>
    </source>
</evidence>
<dbReference type="GO" id="GO:0050660">
    <property type="term" value="F:flavin adenine dinucleotide binding"/>
    <property type="evidence" value="ECO:0007669"/>
    <property type="project" value="InterPro"/>
</dbReference>
<dbReference type="InterPro" id="IPR007867">
    <property type="entry name" value="GMC_OxRtase_C"/>
</dbReference>
<dbReference type="PANTHER" id="PTHR11552:SF147">
    <property type="entry name" value="CHOLINE DEHYDROGENASE, MITOCHONDRIAL"/>
    <property type="match status" value="1"/>
</dbReference>
<dbReference type="AlphaFoldDB" id="A0A1X6MQ97"/>
<reference evidence="9 10" key="1">
    <citation type="submission" date="2017-04" db="EMBL/GenBank/DDBJ databases">
        <title>Genome Sequence of the Model Brown-Rot Fungus Postia placenta SB12.</title>
        <authorList>
            <consortium name="DOE Joint Genome Institute"/>
            <person name="Gaskell J."/>
            <person name="Kersten P."/>
            <person name="Larrondo L.F."/>
            <person name="Canessa P."/>
            <person name="Martinez D."/>
            <person name="Hibbett D."/>
            <person name="Schmoll M."/>
            <person name="Kubicek C.P."/>
            <person name="Martinez A.T."/>
            <person name="Yadav J."/>
            <person name="Master E."/>
            <person name="Magnuson J.K."/>
            <person name="James T."/>
            <person name="Yaver D."/>
            <person name="Berka R."/>
            <person name="Labutti K."/>
            <person name="Lipzen A."/>
            <person name="Aerts A."/>
            <person name="Barry K."/>
            <person name="Henrissat B."/>
            <person name="Blanchette R."/>
            <person name="Grigoriev I."/>
            <person name="Cullen D."/>
        </authorList>
    </citation>
    <scope>NUCLEOTIDE SEQUENCE [LARGE SCALE GENOMIC DNA]</scope>
    <source>
        <strain evidence="9 10">MAD-698-R-SB12</strain>
    </source>
</reference>
<dbReference type="InterPro" id="IPR036188">
    <property type="entry name" value="FAD/NAD-bd_sf"/>
</dbReference>
<dbReference type="Pfam" id="PF00732">
    <property type="entry name" value="GMC_oxred_N"/>
    <property type="match status" value="1"/>
</dbReference>
<keyword evidence="3" id="KW-0285">Flavoprotein</keyword>
<feature type="domain" description="Glucose-methanol-choline oxidoreductase C-terminal" evidence="8">
    <location>
        <begin position="456"/>
        <end position="603"/>
    </location>
</feature>
<feature type="binding site" evidence="6">
    <location>
        <position position="107"/>
    </location>
    <ligand>
        <name>FAD</name>
        <dbReference type="ChEBI" id="CHEBI:57692"/>
    </ligand>
</feature>
<dbReference type="InterPro" id="IPR012132">
    <property type="entry name" value="GMC_OxRdtase"/>
</dbReference>
<evidence type="ECO:0000313" key="10">
    <source>
        <dbReference type="Proteomes" id="UP000194127"/>
    </source>
</evidence>
<evidence type="ECO:0000256" key="1">
    <source>
        <dbReference type="ARBA" id="ARBA00001974"/>
    </source>
</evidence>
<comment type="similarity">
    <text evidence="2">Belongs to the GMC oxidoreductase family.</text>
</comment>
<evidence type="ECO:0000259" key="8">
    <source>
        <dbReference type="Pfam" id="PF05199"/>
    </source>
</evidence>
<protein>
    <recommendedName>
        <fullName evidence="11">Glucose-methanol-choline oxidoreductase N-terminal domain-containing protein</fullName>
    </recommendedName>
</protein>
<feature type="active site" description="Proton donor" evidence="5">
    <location>
        <position position="551"/>
    </location>
</feature>
<comment type="cofactor">
    <cofactor evidence="1 6">
        <name>FAD</name>
        <dbReference type="ChEBI" id="CHEBI:57692"/>
    </cofactor>
</comment>
<name>A0A1X6MQ97_9APHY</name>
<sequence>MGISASTTIHSDPHAYATPVSGDGGVDDVCRAYDYVIVGGGTAGCVLASRLSEDTTVTVLLVEAGFFQSRIPLLFTASLGGEYDWDFETTPQEKLGGRQISWPRGKVLGGSSTVNAVMYHRCAPEGQLRDCFQCYSLLTAAKQGALGWGYDTMKSYFRRAEKFLPEPGSKTDALLHGDSGLMKTRDVTLAPLCDAFVQACETAGIPRLDDFNTDKGTLGAGAFGAFIDEKGQRSSAATAYLNPEVLRRPNLTVAVSATTEHILFTTEPDDMPRATGIQLSASKDAPKFQVHARKEVLLTAGTIGSAHLLMASGIGPAAHLAGKNINVVKDSPAVGKNLYDHFSPGVMIVKAKPGLTWDYLYRPIPTTLALIQWLAFGTGVLATIAGQAGAFVRSDDEHISWGSESRPKLPYVTHSSGVGAPDVEITFAPMSVINRGREAPPRETYGVTVGPILLKPESSGTVELQSSDIWDKPIIDPNYLATESDMNLALESMRLCLRLVRQAPVASQLELSGAPENVKFDAFWPTWADPDNVSDDDLKAWMAIHGTTAWHPTSTVKMGLDPLTSAVDPELRVYGVRGLRVIDASVFPDQLSGHTCAVVVAFAERASDIIRETA</sequence>
<dbReference type="SUPFAM" id="SSF54373">
    <property type="entry name" value="FAD-linked reductases, C-terminal domain"/>
    <property type="match status" value="1"/>
</dbReference>
<feature type="domain" description="Glucose-methanol-choline oxidoreductase N-terminal" evidence="7">
    <location>
        <begin position="33"/>
        <end position="342"/>
    </location>
</feature>
<accession>A0A1X6MQ97</accession>